<dbReference type="SMART" id="SM00862">
    <property type="entry name" value="Trans_reg_C"/>
    <property type="match status" value="1"/>
</dbReference>
<dbReference type="InterPro" id="IPR001867">
    <property type="entry name" value="OmpR/PhoB-type_DNA-bd"/>
</dbReference>
<evidence type="ECO:0000313" key="8">
    <source>
        <dbReference type="Proteomes" id="UP000612808"/>
    </source>
</evidence>
<evidence type="ECO:0000256" key="3">
    <source>
        <dbReference type="ARBA" id="ARBA00023125"/>
    </source>
</evidence>
<dbReference type="SUPFAM" id="SSF46894">
    <property type="entry name" value="C-terminal effector domain of the bipartite response regulators"/>
    <property type="match status" value="1"/>
</dbReference>
<dbReference type="EMBL" id="BOMB01000044">
    <property type="protein sequence ID" value="GID15578.1"/>
    <property type="molecule type" value="Genomic_DNA"/>
</dbReference>
<dbReference type="InterPro" id="IPR039420">
    <property type="entry name" value="WalR-like"/>
</dbReference>
<dbReference type="RefSeq" id="WP_203663948.1">
    <property type="nucleotide sequence ID" value="NZ_BAAAZM010000023.1"/>
</dbReference>
<dbReference type="Pfam" id="PF00486">
    <property type="entry name" value="Trans_reg_C"/>
    <property type="match status" value="1"/>
</dbReference>
<keyword evidence="8" id="KW-1185">Reference proteome</keyword>
<keyword evidence="2" id="KW-0805">Transcription regulation</keyword>
<dbReference type="GO" id="GO:0032993">
    <property type="term" value="C:protein-DNA complex"/>
    <property type="evidence" value="ECO:0007669"/>
    <property type="project" value="TreeGrafter"/>
</dbReference>
<gene>
    <name evidence="7" type="ORF">Aru02nite_64670</name>
</gene>
<dbReference type="Proteomes" id="UP000612808">
    <property type="component" value="Unassembled WGS sequence"/>
</dbReference>
<dbReference type="CDD" id="cd00383">
    <property type="entry name" value="trans_reg_C"/>
    <property type="match status" value="1"/>
</dbReference>
<proteinExistence type="predicted"/>
<dbReference type="InterPro" id="IPR036388">
    <property type="entry name" value="WH-like_DNA-bd_sf"/>
</dbReference>
<organism evidence="7 8">
    <name type="scientific">Actinocatenispora rupis</name>
    <dbReference type="NCBI Taxonomy" id="519421"/>
    <lineage>
        <taxon>Bacteria</taxon>
        <taxon>Bacillati</taxon>
        <taxon>Actinomycetota</taxon>
        <taxon>Actinomycetes</taxon>
        <taxon>Micromonosporales</taxon>
        <taxon>Micromonosporaceae</taxon>
        <taxon>Actinocatenispora</taxon>
    </lineage>
</organism>
<dbReference type="PANTHER" id="PTHR48111">
    <property type="entry name" value="REGULATOR OF RPOS"/>
    <property type="match status" value="1"/>
</dbReference>
<protein>
    <recommendedName>
        <fullName evidence="6">OmpR/PhoB-type domain-containing protein</fullName>
    </recommendedName>
</protein>
<evidence type="ECO:0000256" key="1">
    <source>
        <dbReference type="ARBA" id="ARBA00022553"/>
    </source>
</evidence>
<evidence type="ECO:0000256" key="2">
    <source>
        <dbReference type="ARBA" id="ARBA00023015"/>
    </source>
</evidence>
<dbReference type="AlphaFoldDB" id="A0A8J3J7Q2"/>
<keyword evidence="4" id="KW-0804">Transcription</keyword>
<comment type="caution">
    <text evidence="7">The sequence shown here is derived from an EMBL/GenBank/DDBJ whole genome shotgun (WGS) entry which is preliminary data.</text>
</comment>
<evidence type="ECO:0000256" key="5">
    <source>
        <dbReference type="PROSITE-ProRule" id="PRU01091"/>
    </source>
</evidence>
<dbReference type="GO" id="GO:0000976">
    <property type="term" value="F:transcription cis-regulatory region binding"/>
    <property type="evidence" value="ECO:0007669"/>
    <property type="project" value="TreeGrafter"/>
</dbReference>
<sequence>MSTATRPDPVTVTVRIEVTCDEPAAARRLTGLLRALGHDAGTPAVPPRPVPVPPLCLYPDRARVTLDGEDLRLTYKEFRLLTYLAGNPGRAFTRDELLRTVWAQANPTGHRTIDVHVRRLRVKLRGRGPTIATVRGVGYRLDRADQVAVIADGDLPVVRSA</sequence>
<evidence type="ECO:0000313" key="7">
    <source>
        <dbReference type="EMBL" id="GID15578.1"/>
    </source>
</evidence>
<dbReference type="Gene3D" id="1.10.10.10">
    <property type="entry name" value="Winged helix-like DNA-binding domain superfamily/Winged helix DNA-binding domain"/>
    <property type="match status" value="1"/>
</dbReference>
<keyword evidence="1" id="KW-0597">Phosphoprotein</keyword>
<feature type="DNA-binding region" description="OmpR/PhoB-type" evidence="5">
    <location>
        <begin position="47"/>
        <end position="143"/>
    </location>
</feature>
<dbReference type="GO" id="GO:0006355">
    <property type="term" value="P:regulation of DNA-templated transcription"/>
    <property type="evidence" value="ECO:0007669"/>
    <property type="project" value="InterPro"/>
</dbReference>
<feature type="domain" description="OmpR/PhoB-type" evidence="6">
    <location>
        <begin position="47"/>
        <end position="143"/>
    </location>
</feature>
<evidence type="ECO:0000256" key="4">
    <source>
        <dbReference type="ARBA" id="ARBA00023163"/>
    </source>
</evidence>
<dbReference type="GO" id="GO:0000156">
    <property type="term" value="F:phosphorelay response regulator activity"/>
    <property type="evidence" value="ECO:0007669"/>
    <property type="project" value="TreeGrafter"/>
</dbReference>
<dbReference type="PANTHER" id="PTHR48111:SF4">
    <property type="entry name" value="DNA-BINDING DUAL TRANSCRIPTIONAL REGULATOR OMPR"/>
    <property type="match status" value="1"/>
</dbReference>
<keyword evidence="3 5" id="KW-0238">DNA-binding</keyword>
<dbReference type="InterPro" id="IPR016032">
    <property type="entry name" value="Sig_transdc_resp-reg_C-effctor"/>
</dbReference>
<dbReference type="GO" id="GO:0005829">
    <property type="term" value="C:cytosol"/>
    <property type="evidence" value="ECO:0007669"/>
    <property type="project" value="TreeGrafter"/>
</dbReference>
<accession>A0A8J3J7Q2</accession>
<evidence type="ECO:0000259" key="6">
    <source>
        <dbReference type="PROSITE" id="PS51755"/>
    </source>
</evidence>
<name>A0A8J3J7Q2_9ACTN</name>
<dbReference type="PROSITE" id="PS51755">
    <property type="entry name" value="OMPR_PHOB"/>
    <property type="match status" value="1"/>
</dbReference>
<reference evidence="7" key="1">
    <citation type="submission" date="2021-01" db="EMBL/GenBank/DDBJ databases">
        <title>Whole genome shotgun sequence of Actinocatenispora rupis NBRC 107355.</title>
        <authorList>
            <person name="Komaki H."/>
            <person name="Tamura T."/>
        </authorList>
    </citation>
    <scope>NUCLEOTIDE SEQUENCE</scope>
    <source>
        <strain evidence="7">NBRC 107355</strain>
    </source>
</reference>